<dbReference type="AlphaFoldDB" id="A0A2T7DR93"/>
<evidence type="ECO:0000313" key="1">
    <source>
        <dbReference type="EMBL" id="PUZ58091.1"/>
    </source>
</evidence>
<dbReference type="Proteomes" id="UP000244336">
    <property type="component" value="Chromosome 5"/>
</dbReference>
<name>A0A2T7DR93_9POAL</name>
<evidence type="ECO:0000313" key="2">
    <source>
        <dbReference type="Proteomes" id="UP000244336"/>
    </source>
</evidence>
<organism evidence="1 2">
    <name type="scientific">Panicum hallii var. hallii</name>
    <dbReference type="NCBI Taxonomy" id="1504633"/>
    <lineage>
        <taxon>Eukaryota</taxon>
        <taxon>Viridiplantae</taxon>
        <taxon>Streptophyta</taxon>
        <taxon>Embryophyta</taxon>
        <taxon>Tracheophyta</taxon>
        <taxon>Spermatophyta</taxon>
        <taxon>Magnoliopsida</taxon>
        <taxon>Liliopsida</taxon>
        <taxon>Poales</taxon>
        <taxon>Poaceae</taxon>
        <taxon>PACMAD clade</taxon>
        <taxon>Panicoideae</taxon>
        <taxon>Panicodae</taxon>
        <taxon>Paniceae</taxon>
        <taxon>Panicinae</taxon>
        <taxon>Panicum</taxon>
        <taxon>Panicum sect. Panicum</taxon>
    </lineage>
</organism>
<accession>A0A2T7DR93</accession>
<proteinExistence type="predicted"/>
<dbReference type="EMBL" id="CM009753">
    <property type="protein sequence ID" value="PUZ58091.1"/>
    <property type="molecule type" value="Genomic_DNA"/>
</dbReference>
<sequence length="195" mass="21754">MSKSPHVRVRRTYVAGIWRQSAREEAELASADYTAKQRGLNLRIKGRPGKTTISTDIAQELDSLNRRPIDDPRKRFGSKKRRLEQGAPLLGSPWRANSRGAGAYLEAAKRGRRDVAGDGELQPGRPDGGRRTWGRAAELTLGRELHVLRVRARWVLCRAWEGVREGREGGAREFCPVAFAGKFARTWWGGPSLVG</sequence>
<keyword evidence="2" id="KW-1185">Reference proteome</keyword>
<protein>
    <submittedName>
        <fullName evidence="1">Uncharacterized protein</fullName>
    </submittedName>
</protein>
<reference evidence="1 2" key="1">
    <citation type="submission" date="2018-04" db="EMBL/GenBank/DDBJ databases">
        <title>WGS assembly of Panicum hallii var. hallii HAL2.</title>
        <authorList>
            <person name="Lovell J."/>
            <person name="Jenkins J."/>
            <person name="Lowry D."/>
            <person name="Mamidi S."/>
            <person name="Sreedasyam A."/>
            <person name="Weng X."/>
            <person name="Barry K."/>
            <person name="Bonette J."/>
            <person name="Campitelli B."/>
            <person name="Daum C."/>
            <person name="Gordon S."/>
            <person name="Gould B."/>
            <person name="Lipzen A."/>
            <person name="MacQueen A."/>
            <person name="Palacio-Mejia J."/>
            <person name="Plott C."/>
            <person name="Shakirov E."/>
            <person name="Shu S."/>
            <person name="Yoshinaga Y."/>
            <person name="Zane M."/>
            <person name="Rokhsar D."/>
            <person name="Grimwood J."/>
            <person name="Schmutz J."/>
            <person name="Juenger T."/>
        </authorList>
    </citation>
    <scope>NUCLEOTIDE SEQUENCE [LARGE SCALE GENOMIC DNA]</scope>
    <source>
        <strain evidence="2">cv. HAL2</strain>
    </source>
</reference>
<dbReference type="Gramene" id="PUZ58091">
    <property type="protein sequence ID" value="PUZ58091"/>
    <property type="gene ID" value="GQ55_5G481300"/>
</dbReference>
<gene>
    <name evidence="1" type="ORF">GQ55_5G481300</name>
</gene>